<feature type="compositionally biased region" description="Low complexity" evidence="1">
    <location>
        <begin position="306"/>
        <end position="317"/>
    </location>
</feature>
<dbReference type="SUPFAM" id="SSF52540">
    <property type="entry name" value="P-loop containing nucleoside triphosphate hydrolases"/>
    <property type="match status" value="2"/>
</dbReference>
<dbReference type="Proteomes" id="UP001266305">
    <property type="component" value="Unassembled WGS sequence"/>
</dbReference>
<dbReference type="Gene3D" id="3.40.50.300">
    <property type="entry name" value="P-loop containing nucleotide triphosphate hydrolases"/>
    <property type="match status" value="1"/>
</dbReference>
<feature type="compositionally biased region" description="Basic residues" evidence="1">
    <location>
        <begin position="339"/>
        <end position="357"/>
    </location>
</feature>
<keyword evidence="4" id="KW-1185">Reference proteome</keyword>
<feature type="region of interest" description="Disordered" evidence="1">
    <location>
        <begin position="306"/>
        <end position="371"/>
    </location>
</feature>
<feature type="domain" description="NACHT" evidence="2">
    <location>
        <begin position="63"/>
        <end position="261"/>
    </location>
</feature>
<dbReference type="EMBL" id="JASSZA010000011">
    <property type="protein sequence ID" value="KAK2098064.1"/>
    <property type="molecule type" value="Genomic_DNA"/>
</dbReference>
<dbReference type="InterPro" id="IPR027417">
    <property type="entry name" value="P-loop_NTPase"/>
</dbReference>
<dbReference type="PANTHER" id="PTHR45690:SF20">
    <property type="entry name" value="NACHT, LRR AND PYD DOMAINS-CONTAINING PROTEIN 7"/>
    <property type="match status" value="1"/>
</dbReference>
<organism evidence="3 4">
    <name type="scientific">Saguinus oedipus</name>
    <name type="common">Cotton-top tamarin</name>
    <name type="synonym">Oedipomidas oedipus</name>
    <dbReference type="NCBI Taxonomy" id="9490"/>
    <lineage>
        <taxon>Eukaryota</taxon>
        <taxon>Metazoa</taxon>
        <taxon>Chordata</taxon>
        <taxon>Craniata</taxon>
        <taxon>Vertebrata</taxon>
        <taxon>Euteleostomi</taxon>
        <taxon>Mammalia</taxon>
        <taxon>Eutheria</taxon>
        <taxon>Euarchontoglires</taxon>
        <taxon>Primates</taxon>
        <taxon>Haplorrhini</taxon>
        <taxon>Platyrrhini</taxon>
        <taxon>Cebidae</taxon>
        <taxon>Callitrichinae</taxon>
        <taxon>Saguinus</taxon>
    </lineage>
</organism>
<feature type="compositionally biased region" description="Acidic residues" evidence="1">
    <location>
        <begin position="567"/>
        <end position="594"/>
    </location>
</feature>
<feature type="compositionally biased region" description="Acidic residues" evidence="1">
    <location>
        <begin position="651"/>
        <end position="672"/>
    </location>
</feature>
<sequence length="696" mass="76993">MNLPELSKTAKFVLLKDRQVEDSDNPELRDSEEVLELAKPREKEGWRNVMDEQSLQTTQLSPYTVGLQRPADVGKTMLAKKCMLDWKDYKLGLKARYAFYLSCKKLSHLGPCSFAELIVKDRPELQDDIPNILAQAQRILFVVDGLDELRVPPRALIQDIRRDWKKLKLVPVLLGSLLKRKMLPKAALLVTTRPRSLKDMQLLAEKSIYLRVEAFLEEDRRAYFLRYFGEEDQAMHACGLMRSNAALFQLGSAPAVCQIMCTSLKLQIEKGEGTAPPPPATPAWAVPALSLQPLPARCTALERAAGAEPPGCAGPVGTDVRVPKRGPGEVRGAGVGKDQKKHRKKNSGPKAEKKNKQHLQDLQLEDEDDNRKKNPKAFAVHSTVQVALSFHRTQDLKTKKHPIPVVDGTPLEPPPIVVVVMGPPKVGRSTLIQRLSWNFTQQKLTEIRGSVMIVSGKKCRLAIIECGCDINMMIDLAKVADLTTIHHNDAKLFYLSGVVHGEYQNQEIHNLGCFITVTKCRPRTWKTSHSYILANSFVNDMLSRQEYGKLEELEIDSEADLPAFADSEDDLEGSSAEEGEAEEADESSEEEDCSAGERGISGSKPVGEGSKAELSPANPRSDLVNLEKSLLMKEAALTTSDSGHCTAEEAFASEDESEEISLSAEEEDLENEDAFRKKLSKPSQVGSGQKLGSGNN</sequence>
<evidence type="ECO:0000313" key="4">
    <source>
        <dbReference type="Proteomes" id="UP001266305"/>
    </source>
</evidence>
<gene>
    <name evidence="3" type="ORF">P7K49_023515</name>
</gene>
<evidence type="ECO:0000313" key="3">
    <source>
        <dbReference type="EMBL" id="KAK2098064.1"/>
    </source>
</evidence>
<dbReference type="InterPro" id="IPR007111">
    <property type="entry name" value="NACHT_NTPase"/>
</dbReference>
<accession>A0ABQ9UMN8</accession>
<proteinExistence type="predicted"/>
<feature type="region of interest" description="Disordered" evidence="1">
    <location>
        <begin position="567"/>
        <end position="621"/>
    </location>
</feature>
<protein>
    <recommendedName>
        <fullName evidence="2">NACHT domain-containing protein</fullName>
    </recommendedName>
</protein>
<dbReference type="Pfam" id="PF05729">
    <property type="entry name" value="NACHT"/>
    <property type="match status" value="1"/>
</dbReference>
<dbReference type="PROSITE" id="PS50837">
    <property type="entry name" value="NACHT"/>
    <property type="match status" value="1"/>
</dbReference>
<comment type="caution">
    <text evidence="3">The sequence shown here is derived from an EMBL/GenBank/DDBJ whole genome shotgun (WGS) entry which is preliminary data.</text>
</comment>
<reference evidence="3 4" key="1">
    <citation type="submission" date="2023-05" db="EMBL/GenBank/DDBJ databases">
        <title>B98-5 Cell Line De Novo Hybrid Assembly: An Optical Mapping Approach.</title>
        <authorList>
            <person name="Kananen K."/>
            <person name="Auerbach J.A."/>
            <person name="Kautto E."/>
            <person name="Blachly J.S."/>
        </authorList>
    </citation>
    <scope>NUCLEOTIDE SEQUENCE [LARGE SCALE GENOMIC DNA]</scope>
    <source>
        <strain evidence="3">B95-8</strain>
        <tissue evidence="3">Cell line</tissue>
    </source>
</reference>
<name>A0ABQ9UMN8_SAGOE</name>
<dbReference type="PANTHER" id="PTHR45690">
    <property type="entry name" value="NACHT, LRR AND PYD DOMAINS-CONTAINING PROTEIN 12"/>
    <property type="match status" value="1"/>
</dbReference>
<evidence type="ECO:0000259" key="2">
    <source>
        <dbReference type="PROSITE" id="PS50837"/>
    </source>
</evidence>
<dbReference type="InterPro" id="IPR050637">
    <property type="entry name" value="NLRP_innate_immun_reg"/>
</dbReference>
<evidence type="ECO:0000256" key="1">
    <source>
        <dbReference type="SAM" id="MobiDB-lite"/>
    </source>
</evidence>
<feature type="region of interest" description="Disordered" evidence="1">
    <location>
        <begin position="635"/>
        <end position="696"/>
    </location>
</feature>